<evidence type="ECO:0000313" key="1">
    <source>
        <dbReference type="EMBL" id="PRQ00450.1"/>
    </source>
</evidence>
<evidence type="ECO:0000313" key="2">
    <source>
        <dbReference type="Proteomes" id="UP000238823"/>
    </source>
</evidence>
<sequence length="151" mass="16511">MASTQVNRNALLVGAAVCAGSLIGCDAPESGSLENAKNRKAEALDYSKLDYQKIDYNKIDYQKIDYSRLDPAKLDPAVVGKLSEAELSKLASKNIGLVPSENVSNEVTRRLNNRRVAAEKAGDKELLVNIDRVLEAIKLSTTMIGEEKLCW</sequence>
<dbReference type="EMBL" id="PVNL01000118">
    <property type="protein sequence ID" value="PRQ00450.1"/>
    <property type="molecule type" value="Genomic_DNA"/>
</dbReference>
<comment type="caution">
    <text evidence="1">The sequence shown here is derived from an EMBL/GenBank/DDBJ whole genome shotgun (WGS) entry which is preliminary data.</text>
</comment>
<organism evidence="1 2">
    <name type="scientific">Enhygromyxa salina</name>
    <dbReference type="NCBI Taxonomy" id="215803"/>
    <lineage>
        <taxon>Bacteria</taxon>
        <taxon>Pseudomonadati</taxon>
        <taxon>Myxococcota</taxon>
        <taxon>Polyangia</taxon>
        <taxon>Nannocystales</taxon>
        <taxon>Nannocystaceae</taxon>
        <taxon>Enhygromyxa</taxon>
    </lineage>
</organism>
<protein>
    <submittedName>
        <fullName evidence="1">Uncharacterized protein</fullName>
    </submittedName>
</protein>
<accession>A0A2S9Y5S1</accession>
<proteinExistence type="predicted"/>
<gene>
    <name evidence="1" type="ORF">ENSA7_59440</name>
</gene>
<reference evidence="1 2" key="1">
    <citation type="submission" date="2018-03" db="EMBL/GenBank/DDBJ databases">
        <title>Draft Genome Sequences of the Obligatory Marine Myxobacteria Enhygromyxa salina SWB007.</title>
        <authorList>
            <person name="Poehlein A."/>
            <person name="Moghaddam J.A."/>
            <person name="Harms H."/>
            <person name="Alanjari M."/>
            <person name="Koenig G.M."/>
            <person name="Daniel R."/>
            <person name="Schaeberle T.F."/>
        </authorList>
    </citation>
    <scope>NUCLEOTIDE SEQUENCE [LARGE SCALE GENOMIC DNA]</scope>
    <source>
        <strain evidence="1 2">SWB007</strain>
    </source>
</reference>
<name>A0A2S9Y5S1_9BACT</name>
<dbReference type="Proteomes" id="UP000238823">
    <property type="component" value="Unassembled WGS sequence"/>
</dbReference>
<dbReference type="AlphaFoldDB" id="A0A2S9Y5S1"/>